<comment type="similarity">
    <text evidence="11">Belongs to the KdpC family.</text>
</comment>
<evidence type="ECO:0000256" key="2">
    <source>
        <dbReference type="ARBA" id="ARBA00022475"/>
    </source>
</evidence>
<keyword evidence="6 11" id="KW-0067">ATP-binding</keyword>
<dbReference type="AlphaFoldDB" id="A0A7K3NGP6"/>
<gene>
    <name evidence="11 12" type="primary">kdpC</name>
    <name evidence="12" type="ORF">G3N56_00665</name>
</gene>
<evidence type="ECO:0000256" key="10">
    <source>
        <dbReference type="ARBA" id="ARBA00023136"/>
    </source>
</evidence>
<proteinExistence type="inferred from homology"/>
<keyword evidence="4 11" id="KW-0812">Transmembrane</keyword>
<comment type="function">
    <text evidence="11">Part of the high-affinity ATP-driven potassium transport (or Kdp) system, which catalyzes the hydrolysis of ATP coupled with the electrogenic transport of potassium into the cytoplasm. This subunit acts as a catalytic chaperone that increases the ATP-binding affinity of the ATP-hydrolyzing subunit KdpB by the formation of a transient KdpB/KdpC/ATP ternary complex.</text>
</comment>
<accession>A0A7K3NGP6</accession>
<dbReference type="NCBIfam" id="TIGR00681">
    <property type="entry name" value="kdpC"/>
    <property type="match status" value="1"/>
</dbReference>
<keyword evidence="5 11" id="KW-0547">Nucleotide-binding</keyword>
<dbReference type="GO" id="GO:0005524">
    <property type="term" value="F:ATP binding"/>
    <property type="evidence" value="ECO:0007669"/>
    <property type="project" value="UniProtKB-UniRule"/>
</dbReference>
<dbReference type="HAMAP" id="MF_00276">
    <property type="entry name" value="KdpC"/>
    <property type="match status" value="1"/>
</dbReference>
<keyword evidence="7 11" id="KW-0630">Potassium</keyword>
<dbReference type="NCBIfam" id="NF001454">
    <property type="entry name" value="PRK00315.1"/>
    <property type="match status" value="1"/>
</dbReference>
<comment type="caution">
    <text evidence="12">The sequence shown here is derived from an EMBL/GenBank/DDBJ whole genome shotgun (WGS) entry which is preliminary data.</text>
</comment>
<dbReference type="PANTHER" id="PTHR30042">
    <property type="entry name" value="POTASSIUM-TRANSPORTING ATPASE C CHAIN"/>
    <property type="match status" value="1"/>
</dbReference>
<reference evidence="12 13" key="1">
    <citation type="submission" date="2020-02" db="EMBL/GenBank/DDBJ databases">
        <title>Comparative genomics of sulfur disproportionating microorganisms.</title>
        <authorList>
            <person name="Ward L.M."/>
            <person name="Bertran E."/>
            <person name="Johnston D.T."/>
        </authorList>
    </citation>
    <scope>NUCLEOTIDE SEQUENCE [LARGE SCALE GENOMIC DNA]</scope>
    <source>
        <strain evidence="12 13">DSM 3696</strain>
    </source>
</reference>
<evidence type="ECO:0000256" key="6">
    <source>
        <dbReference type="ARBA" id="ARBA00022840"/>
    </source>
</evidence>
<comment type="subcellular location">
    <subcellularLocation>
        <location evidence="11">Cell membrane</location>
        <topology evidence="11">Single-pass membrane protein</topology>
    </subcellularLocation>
</comment>
<dbReference type="InterPro" id="IPR003820">
    <property type="entry name" value="KdpC"/>
</dbReference>
<keyword evidence="2 11" id="KW-1003">Cell membrane</keyword>
<keyword evidence="8 11" id="KW-1133">Transmembrane helix</keyword>
<dbReference type="GO" id="GO:0008556">
    <property type="term" value="F:P-type potassium transmembrane transporter activity"/>
    <property type="evidence" value="ECO:0007669"/>
    <property type="project" value="InterPro"/>
</dbReference>
<dbReference type="GO" id="GO:0005886">
    <property type="term" value="C:plasma membrane"/>
    <property type="evidence" value="ECO:0007669"/>
    <property type="project" value="UniProtKB-SubCell"/>
</dbReference>
<evidence type="ECO:0000256" key="3">
    <source>
        <dbReference type="ARBA" id="ARBA00022538"/>
    </source>
</evidence>
<evidence type="ECO:0000256" key="11">
    <source>
        <dbReference type="HAMAP-Rule" id="MF_00276"/>
    </source>
</evidence>
<evidence type="ECO:0000256" key="1">
    <source>
        <dbReference type="ARBA" id="ARBA00022448"/>
    </source>
</evidence>
<keyword evidence="1 11" id="KW-0813">Transport</keyword>
<sequence>MFTMTLKQLKPAALMLLWMTLLTGLVYPLAMTAMGKALFPVQAAGSLIERGGTVAGSSLIGQPFASDRYVHGRPSATSPQAYDAAASAGSNLGPSNPTLAQAVADRAAKLAAENGGGPVPMDLATASGSGLDPHISPEAAACQAERVARARGVSRKAVEELIANHTQGRTWRLLGEPRVNVLELNLALDALGEKE</sequence>
<evidence type="ECO:0000313" key="12">
    <source>
        <dbReference type="EMBL" id="NDY55257.1"/>
    </source>
</evidence>
<dbReference type="Proteomes" id="UP000469724">
    <property type="component" value="Unassembled WGS sequence"/>
</dbReference>
<keyword evidence="13" id="KW-1185">Reference proteome</keyword>
<dbReference type="EMBL" id="JAAGRQ010000002">
    <property type="protein sequence ID" value="NDY55257.1"/>
    <property type="molecule type" value="Genomic_DNA"/>
</dbReference>
<evidence type="ECO:0000256" key="5">
    <source>
        <dbReference type="ARBA" id="ARBA00022741"/>
    </source>
</evidence>
<evidence type="ECO:0000256" key="7">
    <source>
        <dbReference type="ARBA" id="ARBA00022958"/>
    </source>
</evidence>
<comment type="subunit">
    <text evidence="11">The system is composed of three essential subunits: KdpA, KdpB and KdpC.</text>
</comment>
<dbReference type="Pfam" id="PF02669">
    <property type="entry name" value="KdpC"/>
    <property type="match status" value="1"/>
</dbReference>
<evidence type="ECO:0000256" key="4">
    <source>
        <dbReference type="ARBA" id="ARBA00022692"/>
    </source>
</evidence>
<protein>
    <recommendedName>
        <fullName evidence="11">Potassium-transporting ATPase KdpC subunit</fullName>
    </recommendedName>
    <alternativeName>
        <fullName evidence="11">ATP phosphohydrolase [potassium-transporting] C chain</fullName>
    </alternativeName>
    <alternativeName>
        <fullName evidence="11">Potassium-binding and translocating subunit C</fullName>
    </alternativeName>
    <alternativeName>
        <fullName evidence="11">Potassium-translocating ATPase C chain</fullName>
    </alternativeName>
</protein>
<dbReference type="RefSeq" id="WP_163300310.1">
    <property type="nucleotide sequence ID" value="NZ_JAAGRQ010000002.1"/>
</dbReference>
<evidence type="ECO:0000313" key="13">
    <source>
        <dbReference type="Proteomes" id="UP000469724"/>
    </source>
</evidence>
<dbReference type="PANTHER" id="PTHR30042:SF2">
    <property type="entry name" value="POTASSIUM-TRANSPORTING ATPASE KDPC SUBUNIT"/>
    <property type="match status" value="1"/>
</dbReference>
<dbReference type="PIRSF" id="PIRSF001296">
    <property type="entry name" value="K_ATPase_KdpC"/>
    <property type="match status" value="1"/>
</dbReference>
<keyword evidence="3 11" id="KW-0633">Potassium transport</keyword>
<evidence type="ECO:0000256" key="8">
    <source>
        <dbReference type="ARBA" id="ARBA00022989"/>
    </source>
</evidence>
<evidence type="ECO:0000256" key="9">
    <source>
        <dbReference type="ARBA" id="ARBA00023065"/>
    </source>
</evidence>
<keyword evidence="9 11" id="KW-0406">Ion transport</keyword>
<name>A0A7K3NGP6_9BACT</name>
<organism evidence="12 13">
    <name type="scientific">Desulfolutivibrio sulfodismutans</name>
    <dbReference type="NCBI Taxonomy" id="63561"/>
    <lineage>
        <taxon>Bacteria</taxon>
        <taxon>Pseudomonadati</taxon>
        <taxon>Thermodesulfobacteriota</taxon>
        <taxon>Desulfovibrionia</taxon>
        <taxon>Desulfovibrionales</taxon>
        <taxon>Desulfovibrionaceae</taxon>
        <taxon>Desulfolutivibrio</taxon>
    </lineage>
</organism>
<keyword evidence="10 11" id="KW-0472">Membrane</keyword>